<dbReference type="Gene3D" id="2.40.70.10">
    <property type="entry name" value="Acid Proteases"/>
    <property type="match status" value="2"/>
</dbReference>
<protein>
    <submittedName>
        <fullName evidence="1">Aspartyl protease family protein</fullName>
    </submittedName>
</protein>
<keyword evidence="2" id="KW-1185">Reference proteome</keyword>
<dbReference type="PROSITE" id="PS00141">
    <property type="entry name" value="ASP_PROTEASE"/>
    <property type="match status" value="1"/>
</dbReference>
<dbReference type="InterPro" id="IPR001969">
    <property type="entry name" value="Aspartic_peptidase_AS"/>
</dbReference>
<accession>A0A975ITG4</accession>
<dbReference type="AlphaFoldDB" id="A0A975ITG4"/>
<dbReference type="InterPro" id="IPR034122">
    <property type="entry name" value="Retropepsin-like_bacterial"/>
</dbReference>
<keyword evidence="1" id="KW-0378">Hydrolase</keyword>
<reference evidence="1" key="1">
    <citation type="submission" date="2021-04" db="EMBL/GenBank/DDBJ databases">
        <title>The complete genome sequence of Caulobacter sp. S6.</title>
        <authorList>
            <person name="Tang Y."/>
            <person name="Ouyang W."/>
            <person name="Liu Q."/>
            <person name="Huang B."/>
            <person name="Guo Z."/>
            <person name="Lei P."/>
        </authorList>
    </citation>
    <scope>NUCLEOTIDE SEQUENCE</scope>
    <source>
        <strain evidence="1">S6</strain>
    </source>
</reference>
<organism evidence="1 2">
    <name type="scientific">Phenylobacterium montanum</name>
    <dbReference type="NCBI Taxonomy" id="2823693"/>
    <lineage>
        <taxon>Bacteria</taxon>
        <taxon>Pseudomonadati</taxon>
        <taxon>Pseudomonadota</taxon>
        <taxon>Alphaproteobacteria</taxon>
        <taxon>Caulobacterales</taxon>
        <taxon>Caulobacteraceae</taxon>
        <taxon>Phenylobacterium</taxon>
    </lineage>
</organism>
<dbReference type="EMBL" id="CP073078">
    <property type="protein sequence ID" value="QUD86763.1"/>
    <property type="molecule type" value="Genomic_DNA"/>
</dbReference>
<dbReference type="Pfam" id="PF13650">
    <property type="entry name" value="Asp_protease_2"/>
    <property type="match status" value="1"/>
</dbReference>
<dbReference type="RefSeq" id="WP_211936816.1">
    <property type="nucleotide sequence ID" value="NZ_CP073078.1"/>
</dbReference>
<dbReference type="InterPro" id="IPR021109">
    <property type="entry name" value="Peptidase_aspartic_dom_sf"/>
</dbReference>
<sequence>MLDLAPVTPAPLPQGASPELIAAGKDAARRMSVGVELNRQGPFTFVVDTGANRSVVASETAAALALPSAGEEDVHGILGAEQSRVVLVDRLTIGEVTSRRLRLPTLGADSLGVQGLLGVDVFGDRRVVLNFHDDRLEIGPSYDGVSVTRGDRLRGSSSFASDDTSDGVRVPARYRGGQLIIVDADVGGLPVTAFLDSGSQNTVANLALYKQMLEHKPDQVAKLLKVELLSATGQVAPGDLCLLPSLRLGGLKMTGLSAVYADLHTFDIWGLSTRPSILVGVDVLRHFNAVELDFGRRQVTFHTPPGWRRL</sequence>
<keyword evidence="1" id="KW-0645">Protease</keyword>
<proteinExistence type="predicted"/>
<name>A0A975ITG4_9CAUL</name>
<evidence type="ECO:0000313" key="1">
    <source>
        <dbReference type="EMBL" id="QUD86763.1"/>
    </source>
</evidence>
<gene>
    <name evidence="1" type="ORF">KCG34_17010</name>
</gene>
<dbReference type="GO" id="GO:0006508">
    <property type="term" value="P:proteolysis"/>
    <property type="evidence" value="ECO:0007669"/>
    <property type="project" value="UniProtKB-KW"/>
</dbReference>
<dbReference type="CDD" id="cd05483">
    <property type="entry name" value="retropepsin_like_bacteria"/>
    <property type="match status" value="1"/>
</dbReference>
<dbReference type="KEGG" id="caul:KCG34_17010"/>
<dbReference type="SUPFAM" id="SSF50630">
    <property type="entry name" value="Acid proteases"/>
    <property type="match status" value="2"/>
</dbReference>
<dbReference type="Proteomes" id="UP000676409">
    <property type="component" value="Chromosome"/>
</dbReference>
<dbReference type="Pfam" id="PF13975">
    <property type="entry name" value="gag-asp_proteas"/>
    <property type="match status" value="1"/>
</dbReference>
<dbReference type="GO" id="GO:0004190">
    <property type="term" value="F:aspartic-type endopeptidase activity"/>
    <property type="evidence" value="ECO:0007669"/>
    <property type="project" value="InterPro"/>
</dbReference>
<evidence type="ECO:0000313" key="2">
    <source>
        <dbReference type="Proteomes" id="UP000676409"/>
    </source>
</evidence>